<name>A0A653BZ18_CALMS</name>
<proteinExistence type="predicted"/>
<organism evidence="2 3">
    <name type="scientific">Callosobruchus maculatus</name>
    <name type="common">Southern cowpea weevil</name>
    <name type="synonym">Pulse bruchid</name>
    <dbReference type="NCBI Taxonomy" id="64391"/>
    <lineage>
        <taxon>Eukaryota</taxon>
        <taxon>Metazoa</taxon>
        <taxon>Ecdysozoa</taxon>
        <taxon>Arthropoda</taxon>
        <taxon>Hexapoda</taxon>
        <taxon>Insecta</taxon>
        <taxon>Pterygota</taxon>
        <taxon>Neoptera</taxon>
        <taxon>Endopterygota</taxon>
        <taxon>Coleoptera</taxon>
        <taxon>Polyphaga</taxon>
        <taxon>Cucujiformia</taxon>
        <taxon>Chrysomeloidea</taxon>
        <taxon>Chrysomelidae</taxon>
        <taxon>Bruchinae</taxon>
        <taxon>Bruchini</taxon>
        <taxon>Callosobruchus</taxon>
    </lineage>
</organism>
<keyword evidence="1" id="KW-0812">Transmembrane</keyword>
<feature type="transmembrane region" description="Helical" evidence="1">
    <location>
        <begin position="41"/>
        <end position="62"/>
    </location>
</feature>
<keyword evidence="1" id="KW-0472">Membrane</keyword>
<feature type="non-terminal residue" evidence="2">
    <location>
        <position position="93"/>
    </location>
</feature>
<gene>
    <name evidence="2" type="ORF">CALMAC_LOCUS4844</name>
</gene>
<dbReference type="EMBL" id="CAACVG010006654">
    <property type="protein sequence ID" value="VEN40803.1"/>
    <property type="molecule type" value="Genomic_DNA"/>
</dbReference>
<dbReference type="Proteomes" id="UP000410492">
    <property type="component" value="Unassembled WGS sequence"/>
</dbReference>
<accession>A0A653BZ18</accession>
<dbReference type="OrthoDB" id="10392090at2759"/>
<dbReference type="AlphaFoldDB" id="A0A653BZ18"/>
<keyword evidence="1" id="KW-1133">Transmembrane helix</keyword>
<reference evidence="2 3" key="1">
    <citation type="submission" date="2019-01" db="EMBL/GenBank/DDBJ databases">
        <authorList>
            <person name="Sayadi A."/>
        </authorList>
    </citation>
    <scope>NUCLEOTIDE SEQUENCE [LARGE SCALE GENOMIC DNA]</scope>
</reference>
<protein>
    <submittedName>
        <fullName evidence="2">Uncharacterized protein</fullName>
    </submittedName>
</protein>
<sequence>MVTVYMAFVTFLSQLMRVITLETEKEYNYALRYIQENFGTYSTYGIAAYIFVDGFFATYNMYMVIASAAQTNGSCIRFIDMTENMEGVNRTSM</sequence>
<evidence type="ECO:0000313" key="3">
    <source>
        <dbReference type="Proteomes" id="UP000410492"/>
    </source>
</evidence>
<keyword evidence="3" id="KW-1185">Reference proteome</keyword>
<evidence type="ECO:0000256" key="1">
    <source>
        <dbReference type="SAM" id="Phobius"/>
    </source>
</evidence>
<evidence type="ECO:0000313" key="2">
    <source>
        <dbReference type="EMBL" id="VEN40803.1"/>
    </source>
</evidence>